<dbReference type="PANTHER" id="PTHR36438">
    <property type="entry name" value="IRON-SULFUR CLUSTER REPAIR PROTEIN YTFE"/>
    <property type="match status" value="1"/>
</dbReference>
<reference evidence="8" key="1">
    <citation type="submission" date="2016-04" db="EMBL/GenBank/DDBJ databases">
        <authorList>
            <person name="Chen L."/>
            <person name="Zhuang W."/>
            <person name="Wang G."/>
        </authorList>
    </citation>
    <scope>NUCLEOTIDE SEQUENCE [LARGE SCALE GENOMIC DNA]</scope>
    <source>
        <strain evidence="8">17621</strain>
    </source>
</reference>
<feature type="domain" description="Hemerythrin-like" evidence="5">
    <location>
        <begin position="162"/>
        <end position="307"/>
    </location>
</feature>
<dbReference type="STRING" id="354355.SAMN05660816_03094"/>
<evidence type="ECO:0000313" key="8">
    <source>
        <dbReference type="Proteomes" id="UP000192610"/>
    </source>
</evidence>
<dbReference type="InterPro" id="IPR012312">
    <property type="entry name" value="Hemerythrin-like"/>
</dbReference>
<protein>
    <submittedName>
        <fullName evidence="7">Iron-sulfur cluster repair di-iron protein</fullName>
    </submittedName>
</protein>
<keyword evidence="2" id="KW-0963">Cytoplasm</keyword>
<dbReference type="Gene3D" id="1.20.120.520">
    <property type="entry name" value="nmb1532 protein domain like"/>
    <property type="match status" value="1"/>
</dbReference>
<organism evidence="7 8">
    <name type="scientific">Niastella yeongjuensis</name>
    <dbReference type="NCBI Taxonomy" id="354355"/>
    <lineage>
        <taxon>Bacteria</taxon>
        <taxon>Pseudomonadati</taxon>
        <taxon>Bacteroidota</taxon>
        <taxon>Chitinophagia</taxon>
        <taxon>Chitinophagales</taxon>
        <taxon>Chitinophagaceae</taxon>
        <taxon>Niastella</taxon>
    </lineage>
</organism>
<evidence type="ECO:0000259" key="5">
    <source>
        <dbReference type="Pfam" id="PF01814"/>
    </source>
</evidence>
<dbReference type="EMBL" id="LVXG01000056">
    <property type="protein sequence ID" value="OQP42895.1"/>
    <property type="molecule type" value="Genomic_DNA"/>
</dbReference>
<dbReference type="Pfam" id="PF10006">
    <property type="entry name" value="DUF2249"/>
    <property type="match status" value="1"/>
</dbReference>
<dbReference type="PANTHER" id="PTHR36438:SF1">
    <property type="entry name" value="IRON-SULFUR CLUSTER REPAIR PROTEIN YTFE"/>
    <property type="match status" value="1"/>
</dbReference>
<gene>
    <name evidence="7" type="ORF">A4H97_12135</name>
</gene>
<evidence type="ECO:0000256" key="3">
    <source>
        <dbReference type="ARBA" id="ARBA00022723"/>
    </source>
</evidence>
<evidence type="ECO:0000313" key="7">
    <source>
        <dbReference type="EMBL" id="OQP42895.1"/>
    </source>
</evidence>
<dbReference type="Proteomes" id="UP000192610">
    <property type="component" value="Unassembled WGS sequence"/>
</dbReference>
<dbReference type="InterPro" id="IPR019903">
    <property type="entry name" value="RIC_family"/>
</dbReference>
<dbReference type="InterPro" id="IPR018720">
    <property type="entry name" value="DUF2249"/>
</dbReference>
<dbReference type="AlphaFoldDB" id="A0A1V9EAD8"/>
<dbReference type="GO" id="GO:0005737">
    <property type="term" value="C:cytoplasm"/>
    <property type="evidence" value="ECO:0007669"/>
    <property type="project" value="UniProtKB-SubCell"/>
</dbReference>
<evidence type="ECO:0000256" key="2">
    <source>
        <dbReference type="ARBA" id="ARBA00022490"/>
    </source>
</evidence>
<proteinExistence type="predicted"/>
<feature type="domain" description="DUF2249" evidence="6">
    <location>
        <begin position="7"/>
        <end position="74"/>
    </location>
</feature>
<accession>A0A1V9EAD8</accession>
<keyword evidence="3" id="KW-0479">Metal-binding</keyword>
<dbReference type="OrthoDB" id="9797132at2"/>
<evidence type="ECO:0000256" key="1">
    <source>
        <dbReference type="ARBA" id="ARBA00004496"/>
    </source>
</evidence>
<comment type="caution">
    <text evidence="7">The sequence shown here is derived from an EMBL/GenBank/DDBJ whole genome shotgun (WGS) entry which is preliminary data.</text>
</comment>
<dbReference type="RefSeq" id="WP_081203308.1">
    <property type="nucleotide sequence ID" value="NZ_FOCZ01000005.1"/>
</dbReference>
<dbReference type="Pfam" id="PF01814">
    <property type="entry name" value="Hemerythrin"/>
    <property type="match status" value="1"/>
</dbReference>
<keyword evidence="8" id="KW-1185">Reference proteome</keyword>
<evidence type="ECO:0000259" key="6">
    <source>
        <dbReference type="Pfam" id="PF10006"/>
    </source>
</evidence>
<dbReference type="NCBIfam" id="TIGR03652">
    <property type="entry name" value="FeS_repair_RIC"/>
    <property type="match status" value="1"/>
</dbReference>
<evidence type="ECO:0000256" key="4">
    <source>
        <dbReference type="ARBA" id="ARBA00023004"/>
    </source>
</evidence>
<dbReference type="GO" id="GO:0046872">
    <property type="term" value="F:metal ion binding"/>
    <property type="evidence" value="ECO:0007669"/>
    <property type="project" value="UniProtKB-KW"/>
</dbReference>
<dbReference type="Pfam" id="PF04405">
    <property type="entry name" value="ScdA_N"/>
    <property type="match status" value="1"/>
</dbReference>
<sequence>MIIAEILDVTKIEPRLKHPTIFQCFDALGAGESFTILNDHDPKPLYYQLLGERGNTFTWDYLEQGPDWWRVALAKPAPAEKGITVGQIVAKDIRKAEVFKKLGIDFCCGGKKTVKQACEEVGITPEQLDTALENFDTTTRNKAEHDFNTWDLDFLADYIVNIHHKYVRENAKMIEELALKVANRHGDHHPELVHLALGVQQCLADLLSHLEKEEIVLFPYVKDLVTKKKQGVQFRSAFSVASPVQAMEAEHEHTGEELNAFRELTNDYTLPANACNSYSFLFSKLQEFEADLLRHIHLENNILFPKALGLERELAA</sequence>
<keyword evidence="4" id="KW-0408">Iron</keyword>
<name>A0A1V9EAD8_9BACT</name>
<comment type="subcellular location">
    <subcellularLocation>
        <location evidence="1">Cytoplasm</location>
    </subcellularLocation>
</comment>